<dbReference type="Pfam" id="PF11976">
    <property type="entry name" value="Rad60-SLD"/>
    <property type="match status" value="1"/>
</dbReference>
<evidence type="ECO:0000256" key="4">
    <source>
        <dbReference type="ARBA" id="ARBA00042764"/>
    </source>
</evidence>
<dbReference type="InterPro" id="IPR029071">
    <property type="entry name" value="Ubiquitin-like_domsf"/>
</dbReference>
<evidence type="ECO:0000256" key="2">
    <source>
        <dbReference type="ARBA" id="ARBA00023242"/>
    </source>
</evidence>
<dbReference type="PANTHER" id="PTHR47187:SF1">
    <property type="entry name" value="NFATC2-INTERACTING PROTEIN"/>
    <property type="match status" value="1"/>
</dbReference>
<keyword evidence="2" id="KW-0539">Nucleus</keyword>
<feature type="domain" description="Ubiquitin-like" evidence="6">
    <location>
        <begin position="281"/>
        <end position="349"/>
    </location>
</feature>
<dbReference type="eggNOG" id="KOG1769">
    <property type="taxonomic scope" value="Eukaryota"/>
</dbReference>
<dbReference type="Gene3D" id="3.10.20.90">
    <property type="entry name" value="Phosphatidylinositol 3-kinase Catalytic Subunit, Chain A, domain 1"/>
    <property type="match status" value="2"/>
</dbReference>
<name>A0A151N9A3_ALLMI</name>
<dbReference type="SUPFAM" id="SSF54236">
    <property type="entry name" value="Ubiquitin-like"/>
    <property type="match status" value="2"/>
</dbReference>
<feature type="region of interest" description="Disordered" evidence="5">
    <location>
        <begin position="1"/>
        <end position="59"/>
    </location>
</feature>
<dbReference type="GO" id="GO:0045944">
    <property type="term" value="P:positive regulation of transcription by RNA polymerase II"/>
    <property type="evidence" value="ECO:0007669"/>
    <property type="project" value="TreeGrafter"/>
</dbReference>
<feature type="region of interest" description="Disordered" evidence="5">
    <location>
        <begin position="87"/>
        <end position="144"/>
    </location>
</feature>
<dbReference type="InterPro" id="IPR000626">
    <property type="entry name" value="Ubiquitin-like_dom"/>
</dbReference>
<evidence type="ECO:0000256" key="5">
    <source>
        <dbReference type="SAM" id="MobiDB-lite"/>
    </source>
</evidence>
<gene>
    <name evidence="7" type="primary">NFATC2IP</name>
    <name evidence="7" type="ORF">Y1Q_0014955</name>
</gene>
<dbReference type="PANTHER" id="PTHR47187">
    <property type="entry name" value="NFATC2-INTERACTING PROTEIN"/>
    <property type="match status" value="1"/>
</dbReference>
<dbReference type="PROSITE" id="PS50053">
    <property type="entry name" value="UBIQUITIN_2"/>
    <property type="match status" value="1"/>
</dbReference>
<dbReference type="STRING" id="8496.A0A151N9A3"/>
<protein>
    <recommendedName>
        <fullName evidence="3">NFATC2-interacting protein</fullName>
    </recommendedName>
    <alternativeName>
        <fullName evidence="4">Nuclear factor of activated T-cells, cytoplasmic 2-interacting protein</fullName>
    </alternativeName>
</protein>
<dbReference type="CDD" id="cd17078">
    <property type="entry name" value="Ubl_SLD1_NFATC2ip"/>
    <property type="match status" value="1"/>
</dbReference>
<keyword evidence="8" id="KW-1185">Reference proteome</keyword>
<evidence type="ECO:0000313" key="7">
    <source>
        <dbReference type="EMBL" id="KYO33169.1"/>
    </source>
</evidence>
<dbReference type="InterPro" id="IPR052324">
    <property type="entry name" value="NFATC2-Int_DNA_Repair"/>
</dbReference>
<dbReference type="EMBL" id="AKHW03003787">
    <property type="protein sequence ID" value="KYO33169.1"/>
    <property type="molecule type" value="Genomic_DNA"/>
</dbReference>
<dbReference type="InterPro" id="IPR022617">
    <property type="entry name" value="Rad60/SUMO-like_dom"/>
</dbReference>
<reference evidence="7 8" key="1">
    <citation type="journal article" date="2012" name="Genome Biol.">
        <title>Sequencing three crocodilian genomes to illuminate the evolution of archosaurs and amniotes.</title>
        <authorList>
            <person name="St John J.A."/>
            <person name="Braun E.L."/>
            <person name="Isberg S.R."/>
            <person name="Miles L.G."/>
            <person name="Chong A.Y."/>
            <person name="Gongora J."/>
            <person name="Dalzell P."/>
            <person name="Moran C."/>
            <person name="Bed'hom B."/>
            <person name="Abzhanov A."/>
            <person name="Burgess S.C."/>
            <person name="Cooksey A.M."/>
            <person name="Castoe T.A."/>
            <person name="Crawford N.G."/>
            <person name="Densmore L.D."/>
            <person name="Drew J.C."/>
            <person name="Edwards S.V."/>
            <person name="Faircloth B.C."/>
            <person name="Fujita M.K."/>
            <person name="Greenwold M.J."/>
            <person name="Hoffmann F.G."/>
            <person name="Howard J.M."/>
            <person name="Iguchi T."/>
            <person name="Janes D.E."/>
            <person name="Khan S.Y."/>
            <person name="Kohno S."/>
            <person name="de Koning A.J."/>
            <person name="Lance S.L."/>
            <person name="McCarthy F.M."/>
            <person name="McCormack J.E."/>
            <person name="Merchant M.E."/>
            <person name="Peterson D.G."/>
            <person name="Pollock D.D."/>
            <person name="Pourmand N."/>
            <person name="Raney B.J."/>
            <person name="Roessler K.A."/>
            <person name="Sanford J.R."/>
            <person name="Sawyer R.H."/>
            <person name="Schmidt C.J."/>
            <person name="Triplett E.W."/>
            <person name="Tuberville T.D."/>
            <person name="Venegas-Anaya M."/>
            <person name="Howard J.T."/>
            <person name="Jarvis E.D."/>
            <person name="Guillette L.J.Jr."/>
            <person name="Glenn T.C."/>
            <person name="Green R.E."/>
            <person name="Ray D.A."/>
        </authorList>
    </citation>
    <scope>NUCLEOTIDE SEQUENCE [LARGE SCALE GENOMIC DNA]</scope>
    <source>
        <strain evidence="7">KSC_2009_1</strain>
    </source>
</reference>
<feature type="compositionally biased region" description="Low complexity" evidence="5">
    <location>
        <begin position="117"/>
        <end position="128"/>
    </location>
</feature>
<accession>A0A151N9A3</accession>
<dbReference type="GO" id="GO:0005634">
    <property type="term" value="C:nucleus"/>
    <property type="evidence" value="ECO:0007669"/>
    <property type="project" value="UniProtKB-SubCell"/>
</dbReference>
<feature type="compositionally biased region" description="Pro residues" evidence="5">
    <location>
        <begin position="94"/>
        <end position="108"/>
    </location>
</feature>
<proteinExistence type="predicted"/>
<dbReference type="AlphaFoldDB" id="A0A151N9A3"/>
<evidence type="ECO:0000256" key="1">
    <source>
        <dbReference type="ARBA" id="ARBA00004123"/>
    </source>
</evidence>
<evidence type="ECO:0000313" key="8">
    <source>
        <dbReference type="Proteomes" id="UP000050525"/>
    </source>
</evidence>
<comment type="subcellular location">
    <subcellularLocation>
        <location evidence="1">Nucleus</location>
    </subcellularLocation>
</comment>
<dbReference type="SMART" id="SM00213">
    <property type="entry name" value="UBQ"/>
    <property type="match status" value="2"/>
</dbReference>
<dbReference type="CDD" id="cd17079">
    <property type="entry name" value="Ubl_SLD2_NFATC2ip"/>
    <property type="match status" value="1"/>
</dbReference>
<organism evidence="7 8">
    <name type="scientific">Alligator mississippiensis</name>
    <name type="common">American alligator</name>
    <dbReference type="NCBI Taxonomy" id="8496"/>
    <lineage>
        <taxon>Eukaryota</taxon>
        <taxon>Metazoa</taxon>
        <taxon>Chordata</taxon>
        <taxon>Craniata</taxon>
        <taxon>Vertebrata</taxon>
        <taxon>Euteleostomi</taxon>
        <taxon>Archelosauria</taxon>
        <taxon>Archosauria</taxon>
        <taxon>Crocodylia</taxon>
        <taxon>Alligatoridae</taxon>
        <taxon>Alligatorinae</taxon>
        <taxon>Alligator</taxon>
    </lineage>
</organism>
<sequence length="352" mass="37915">MGAPPQQGRRPPPEFGSDSDSDMELKDVRLRRTGGSNRDTRVAAPPRPKRRRLPPSTRVIAVPVYSSKVNRSFQLCPLEVPPSIWERDADLEDPPLPAPAPCQAPPAPAEEEEEVEAAQGPEMLVRPTSPSPPPSPVPSRRRRGCTRHTIRAVEQQLQGLSSLLSAAQRSLCTEPDADVVLLEEPAPVPASPLLRLKVRCRGQLHRLPLGPTQPLQRAAEQLAQLLGVPSSRVLLLWHDRLLELSATPRALGLGVADILDCVVEPVDSGAGGQAPPPPDEVSLTVRGRDPGSQFTLSVPKTAPLSGLMGRYRAAAGLDSAPLRFVFDGRLLPPSDTPEQLGLEPGDVIEAWN</sequence>
<comment type="caution">
    <text evidence="7">The sequence shown here is derived from an EMBL/GenBank/DDBJ whole genome shotgun (WGS) entry which is preliminary data.</text>
</comment>
<evidence type="ECO:0000256" key="3">
    <source>
        <dbReference type="ARBA" id="ARBA00039921"/>
    </source>
</evidence>
<evidence type="ECO:0000259" key="6">
    <source>
        <dbReference type="PROSITE" id="PS50053"/>
    </source>
</evidence>
<dbReference type="Proteomes" id="UP000050525">
    <property type="component" value="Unassembled WGS sequence"/>
</dbReference>